<dbReference type="PANTHER" id="PTHR33508">
    <property type="entry name" value="UPF0056 MEMBRANE PROTEIN YHCE"/>
    <property type="match status" value="1"/>
</dbReference>
<dbReference type="Pfam" id="PF01914">
    <property type="entry name" value="MarC"/>
    <property type="match status" value="1"/>
</dbReference>
<evidence type="ECO:0000313" key="9">
    <source>
        <dbReference type="Proteomes" id="UP000094609"/>
    </source>
</evidence>
<protein>
    <recommendedName>
        <fullName evidence="7">UPF0056 membrane protein</fullName>
    </recommendedName>
</protein>
<accession>A0A1D7TG29</accession>
<proteinExistence type="inferred from homology"/>
<evidence type="ECO:0000256" key="3">
    <source>
        <dbReference type="ARBA" id="ARBA00022475"/>
    </source>
</evidence>
<keyword evidence="4 7" id="KW-0812">Transmembrane</keyword>
<dbReference type="Proteomes" id="UP000094609">
    <property type="component" value="Chromosome"/>
</dbReference>
<dbReference type="PATRIC" id="fig|1193502.14.peg.153"/>
<feature type="transmembrane region" description="Helical" evidence="7">
    <location>
        <begin position="74"/>
        <end position="92"/>
    </location>
</feature>
<evidence type="ECO:0000256" key="7">
    <source>
        <dbReference type="RuleBase" id="RU362048"/>
    </source>
</evidence>
<dbReference type="AlphaFoldDB" id="A0A1D7TG29"/>
<dbReference type="STRING" id="1193502.SHALO_0150"/>
<evidence type="ECO:0000256" key="6">
    <source>
        <dbReference type="ARBA" id="ARBA00023136"/>
    </source>
</evidence>
<dbReference type="EMBL" id="CP017111">
    <property type="protein sequence ID" value="AOO63947.1"/>
    <property type="molecule type" value="Genomic_DNA"/>
</dbReference>
<organism evidence="8 9">
    <name type="scientific">Sulfurospirillum halorespirans DSM 13726</name>
    <dbReference type="NCBI Taxonomy" id="1193502"/>
    <lineage>
        <taxon>Bacteria</taxon>
        <taxon>Pseudomonadati</taxon>
        <taxon>Campylobacterota</taxon>
        <taxon>Epsilonproteobacteria</taxon>
        <taxon>Campylobacterales</taxon>
        <taxon>Sulfurospirillaceae</taxon>
        <taxon>Sulfurospirillum</taxon>
    </lineage>
</organism>
<keyword evidence="6 7" id="KW-0472">Membrane</keyword>
<feature type="transmembrane region" description="Helical" evidence="7">
    <location>
        <begin position="6"/>
        <end position="28"/>
    </location>
</feature>
<dbReference type="GO" id="GO:0005886">
    <property type="term" value="C:plasma membrane"/>
    <property type="evidence" value="ECO:0007669"/>
    <property type="project" value="UniProtKB-SubCell"/>
</dbReference>
<dbReference type="PANTHER" id="PTHR33508:SF10">
    <property type="entry name" value="UPF0056 INNER MEMBRANE PROTEIN YHGN"/>
    <property type="match status" value="1"/>
</dbReference>
<evidence type="ECO:0000256" key="5">
    <source>
        <dbReference type="ARBA" id="ARBA00022989"/>
    </source>
</evidence>
<keyword evidence="5 7" id="KW-1133">Transmembrane helix</keyword>
<keyword evidence="3" id="KW-1003">Cell membrane</keyword>
<evidence type="ECO:0000313" key="8">
    <source>
        <dbReference type="EMBL" id="AOO63947.1"/>
    </source>
</evidence>
<comment type="subcellular location">
    <subcellularLocation>
        <location evidence="1 7">Cell membrane</location>
        <topology evidence="1 7">Multi-pass membrane protein</topology>
    </subcellularLocation>
</comment>
<feature type="transmembrane region" description="Helical" evidence="7">
    <location>
        <begin position="142"/>
        <end position="166"/>
    </location>
</feature>
<keyword evidence="9" id="KW-1185">Reference proteome</keyword>
<comment type="similarity">
    <text evidence="2 7">Belongs to the UPF0056 (MarC) family.</text>
</comment>
<gene>
    <name evidence="8" type="ORF">SHALO_0150</name>
</gene>
<sequence length="201" mass="21969">MNADFSIVSTAILLMFVIDPFGAVPVILSILKDVDIARRRIIIIREMLFGLVILMLFLFGGELFLSIFHLETESVRIAGAVIFFVIGIKMIFPGNEGSSGLYGSSKEPFMVPIAMPLIAGPSTLATLLVLGKAHTHELGGVFAALILAWLASALIMYLSPLLYKLLHEKGLSALERLMGMLLLMMSVQMFIDGIRGLTHTF</sequence>
<evidence type="ECO:0000256" key="1">
    <source>
        <dbReference type="ARBA" id="ARBA00004651"/>
    </source>
</evidence>
<evidence type="ECO:0000256" key="4">
    <source>
        <dbReference type="ARBA" id="ARBA00022692"/>
    </source>
</evidence>
<dbReference type="KEGG" id="shal:SHALO_0150"/>
<dbReference type="InterPro" id="IPR002771">
    <property type="entry name" value="Multi_antbiot-R_MarC"/>
</dbReference>
<dbReference type="RefSeq" id="WP_069476942.1">
    <property type="nucleotide sequence ID" value="NZ_CP017111.1"/>
</dbReference>
<reference evidence="9" key="1">
    <citation type="submission" date="2016-08" db="EMBL/GenBank/DDBJ databases">
        <title>Complete genome sequence of the organohalide-respiring Epsilonproteobacterium Sulfurospirillum halorespirans.</title>
        <authorList>
            <person name="Goris T."/>
            <person name="Zimmermann J."/>
            <person name="Schenz B."/>
            <person name="Lemos M."/>
            <person name="Hackermueller J."/>
            <person name="Diekert G."/>
        </authorList>
    </citation>
    <scope>NUCLEOTIDE SEQUENCE [LARGE SCALE GENOMIC DNA]</scope>
    <source>
        <strain>DSM 13726</strain>
        <strain evidence="9">PCE-M2</strain>
    </source>
</reference>
<name>A0A1D7TG29_9BACT</name>
<feature type="transmembrane region" description="Helical" evidence="7">
    <location>
        <begin position="173"/>
        <end position="191"/>
    </location>
</feature>
<feature type="transmembrane region" description="Helical" evidence="7">
    <location>
        <begin position="48"/>
        <end position="68"/>
    </location>
</feature>
<evidence type="ECO:0000256" key="2">
    <source>
        <dbReference type="ARBA" id="ARBA00009784"/>
    </source>
</evidence>
<feature type="transmembrane region" description="Helical" evidence="7">
    <location>
        <begin position="113"/>
        <end position="130"/>
    </location>
</feature>